<dbReference type="GO" id="GO:0005737">
    <property type="term" value="C:cytoplasm"/>
    <property type="evidence" value="ECO:0007669"/>
    <property type="project" value="TreeGrafter"/>
</dbReference>
<reference evidence="4" key="2">
    <citation type="submission" date="2025-09" db="UniProtKB">
        <authorList>
            <consortium name="Ensembl"/>
        </authorList>
    </citation>
    <scope>IDENTIFICATION</scope>
</reference>
<dbReference type="Pfam" id="PF12736">
    <property type="entry name" value="CABIT"/>
    <property type="match status" value="2"/>
</dbReference>
<dbReference type="GO" id="GO:0005634">
    <property type="term" value="C:nucleus"/>
    <property type="evidence" value="ECO:0007669"/>
    <property type="project" value="TreeGrafter"/>
</dbReference>
<proteinExistence type="inferred from homology"/>
<dbReference type="Ensembl" id="ENSAOWT00000017176.1">
    <property type="protein sequence ID" value="ENSAOWP00000015142.1"/>
    <property type="gene ID" value="ENSAOWG00000010314.1"/>
</dbReference>
<organism evidence="4 5">
    <name type="scientific">Apteryx owenii</name>
    <name type="common">Little spotted kiwi</name>
    <dbReference type="NCBI Taxonomy" id="8824"/>
    <lineage>
        <taxon>Eukaryota</taxon>
        <taxon>Metazoa</taxon>
        <taxon>Chordata</taxon>
        <taxon>Craniata</taxon>
        <taxon>Vertebrata</taxon>
        <taxon>Euteleostomi</taxon>
        <taxon>Archelosauria</taxon>
        <taxon>Archosauria</taxon>
        <taxon>Dinosauria</taxon>
        <taxon>Saurischia</taxon>
        <taxon>Theropoda</taxon>
        <taxon>Coelurosauria</taxon>
        <taxon>Aves</taxon>
        <taxon>Palaeognathae</taxon>
        <taxon>Apterygiformes</taxon>
        <taxon>Apterygidae</taxon>
        <taxon>Apteryx</taxon>
    </lineage>
</organism>
<keyword evidence="5" id="KW-1185">Reference proteome</keyword>
<comment type="similarity">
    <text evidence="1">Belongs to the themis family.</text>
</comment>
<evidence type="ECO:0000256" key="1">
    <source>
        <dbReference type="ARBA" id="ARBA00006414"/>
    </source>
</evidence>
<dbReference type="AlphaFoldDB" id="A0A8B9S9T6"/>
<evidence type="ECO:0000256" key="2">
    <source>
        <dbReference type="SAM" id="MobiDB-lite"/>
    </source>
</evidence>
<dbReference type="Proteomes" id="UP000694424">
    <property type="component" value="Unplaced"/>
</dbReference>
<protein>
    <submittedName>
        <fullName evidence="4">Thymocyte selection associated family member 2</fullName>
    </submittedName>
</protein>
<dbReference type="PANTHER" id="PTHR15215">
    <property type="entry name" value="CABIT DOMAIN-CONTAINING PROTEIN"/>
    <property type="match status" value="1"/>
</dbReference>
<evidence type="ECO:0000313" key="5">
    <source>
        <dbReference type="Proteomes" id="UP000694424"/>
    </source>
</evidence>
<evidence type="ECO:0000313" key="4">
    <source>
        <dbReference type="Ensembl" id="ENSAOWP00000015142.1"/>
    </source>
</evidence>
<feature type="compositionally biased region" description="Basic and acidic residues" evidence="2">
    <location>
        <begin position="599"/>
        <end position="615"/>
    </location>
</feature>
<feature type="region of interest" description="Disordered" evidence="2">
    <location>
        <begin position="520"/>
        <end position="573"/>
    </location>
</feature>
<dbReference type="PANTHER" id="PTHR15215:SF2">
    <property type="entry name" value="PROTEIN THEMIS2"/>
    <property type="match status" value="1"/>
</dbReference>
<reference evidence="4" key="1">
    <citation type="submission" date="2025-08" db="UniProtKB">
        <authorList>
            <consortium name="Ensembl"/>
        </authorList>
    </citation>
    <scope>IDENTIFICATION</scope>
</reference>
<feature type="domain" description="CABIT" evidence="3">
    <location>
        <begin position="18"/>
        <end position="179"/>
    </location>
</feature>
<dbReference type="InterPro" id="IPR039671">
    <property type="entry name" value="THEMIS"/>
</dbReference>
<sequence>MEPLSFQKYICSLNPAVLPRILRICSGVYFQGSVYEISGNECCLSTGDFLKIIAIKLQKVICEDVEMGQTTELPLTFKGLFQTSPDPQPYASLEELIRSKWRAQEAQPLCFVSATDVAVNRQVIPKAQPIFLEALQGRKAAVRTAGSHGELHWFSLPRSLRGRFFECGGQRDLTLQEVLGLQGGWPQRLFCPALGSCPILLSPVYEVQAIMHLRKDVVKIPSTLEVDVEDITEEVQHVHFIKPLLLSEVLQMEEALPVRAEILEGPSSLTVFKNDWIARLQKGQQIQIHGKGCAWKVLASARKGTRHFLLSSAYQGRFRRRPREFTTAYELAASLQAGQRLRVVVTQDCEGHEEDMPSLSVGDRLEVRCLLQASTSTTVLLCNRSSIEEEEGEESEELMLPLDLRGSFVEEMCDSKKYSLAEILEQLPLPCDVKVVAKDPSLTRDVLSSFSALRLEVRVTEPFLVSSFCEEPNKSFEIPPRWLDMSLFFTEEPVHPQAPSTDWSRVEELKEPFYYHLLKQLPGSSAPPPPRPPRRKEAVGKAGLRTAKATGPEKAKLPSLAVSKSPLSQKTRSPFIARSTLNEYSMHLRLQRASQPSKTPKDKGAETSDSDHDYETVDEDLQKTICKMQTVFPF</sequence>
<feature type="region of interest" description="Disordered" evidence="2">
    <location>
        <begin position="590"/>
        <end position="616"/>
    </location>
</feature>
<dbReference type="InterPro" id="IPR025946">
    <property type="entry name" value="CABIT_dom"/>
</dbReference>
<dbReference type="GO" id="GO:0050852">
    <property type="term" value="P:T cell receptor signaling pathway"/>
    <property type="evidence" value="ECO:0007669"/>
    <property type="project" value="TreeGrafter"/>
</dbReference>
<feature type="domain" description="CABIT" evidence="3">
    <location>
        <begin position="256"/>
        <end position="472"/>
    </location>
</feature>
<evidence type="ECO:0000259" key="3">
    <source>
        <dbReference type="Pfam" id="PF12736"/>
    </source>
</evidence>
<name>A0A8B9S9T6_APTOW</name>
<accession>A0A8B9S9T6</accession>